<reference evidence="3 4" key="1">
    <citation type="submission" date="2021-04" db="EMBL/GenBank/DDBJ databases">
        <title>Complete genome sequencing of Allochromatium tepidum strain NZ.</title>
        <authorList>
            <person name="Tsukatani Y."/>
            <person name="Mori H."/>
        </authorList>
    </citation>
    <scope>NUCLEOTIDE SEQUENCE [LARGE SCALE GENOMIC DNA]</scope>
    <source>
        <strain evidence="3 4">NZ</strain>
    </source>
</reference>
<keyword evidence="4" id="KW-1185">Reference proteome</keyword>
<dbReference type="Proteomes" id="UP000680679">
    <property type="component" value="Chromosome"/>
</dbReference>
<accession>A0ABM7QRU5</accession>
<feature type="domain" description="Zinc-ribbon" evidence="2">
    <location>
        <begin position="3"/>
        <end position="24"/>
    </location>
</feature>
<gene>
    <name evidence="3" type="ORF">Atep_29830</name>
</gene>
<organism evidence="3 4">
    <name type="scientific">Allochromatium tepidum</name>
    <dbReference type="NCBI Taxonomy" id="553982"/>
    <lineage>
        <taxon>Bacteria</taxon>
        <taxon>Pseudomonadati</taxon>
        <taxon>Pseudomonadota</taxon>
        <taxon>Gammaproteobacteria</taxon>
        <taxon>Chromatiales</taxon>
        <taxon>Chromatiaceae</taxon>
        <taxon>Allochromatium</taxon>
    </lineage>
</organism>
<keyword evidence="1" id="KW-0472">Membrane</keyword>
<proteinExistence type="predicted"/>
<dbReference type="RefSeq" id="WP_336511365.1">
    <property type="nucleotide sequence ID" value="NZ_AP024563.1"/>
</dbReference>
<feature type="transmembrane region" description="Helical" evidence="1">
    <location>
        <begin position="41"/>
        <end position="62"/>
    </location>
</feature>
<dbReference type="EMBL" id="AP024563">
    <property type="protein sequence ID" value="BCU08306.1"/>
    <property type="molecule type" value="Genomic_DNA"/>
</dbReference>
<evidence type="ECO:0000256" key="1">
    <source>
        <dbReference type="SAM" id="Phobius"/>
    </source>
</evidence>
<feature type="transmembrane region" description="Helical" evidence="1">
    <location>
        <begin position="95"/>
        <end position="114"/>
    </location>
</feature>
<protein>
    <recommendedName>
        <fullName evidence="2">Zinc-ribbon domain-containing protein</fullName>
    </recommendedName>
</protein>
<dbReference type="Pfam" id="PF13240">
    <property type="entry name" value="Zn_Ribbon_1"/>
    <property type="match status" value="1"/>
</dbReference>
<name>A0ABM7QRU5_9GAMM</name>
<evidence type="ECO:0000313" key="4">
    <source>
        <dbReference type="Proteomes" id="UP000680679"/>
    </source>
</evidence>
<feature type="transmembrane region" description="Helical" evidence="1">
    <location>
        <begin position="121"/>
        <end position="144"/>
    </location>
</feature>
<sequence length="145" mass="14744">MMYCRSCGKPLHESAPFCPQCGYSFAAPTLPATPAAPSGSLWMAITALTLSILALLILLSTAGDMDTLSKLSELESAFGGHSLKRKLAESAADSAVGGLVLALPGGIFGVISLAQKRGGRGMAIAAVVISAINLLLILGLFGLAQ</sequence>
<evidence type="ECO:0000313" key="3">
    <source>
        <dbReference type="EMBL" id="BCU08306.1"/>
    </source>
</evidence>
<evidence type="ECO:0000259" key="2">
    <source>
        <dbReference type="Pfam" id="PF13240"/>
    </source>
</evidence>
<keyword evidence="1" id="KW-0812">Transmembrane</keyword>
<keyword evidence="1" id="KW-1133">Transmembrane helix</keyword>
<dbReference type="InterPro" id="IPR026870">
    <property type="entry name" value="Zinc_ribbon_dom"/>
</dbReference>